<organism evidence="2">
    <name type="scientific">Arion vulgaris</name>
    <dbReference type="NCBI Taxonomy" id="1028688"/>
    <lineage>
        <taxon>Eukaryota</taxon>
        <taxon>Metazoa</taxon>
        <taxon>Spiralia</taxon>
        <taxon>Lophotrochozoa</taxon>
        <taxon>Mollusca</taxon>
        <taxon>Gastropoda</taxon>
        <taxon>Heterobranchia</taxon>
        <taxon>Euthyneura</taxon>
        <taxon>Panpulmonata</taxon>
        <taxon>Eupulmonata</taxon>
        <taxon>Stylommatophora</taxon>
        <taxon>Helicina</taxon>
        <taxon>Arionoidea</taxon>
        <taxon>Arionidae</taxon>
        <taxon>Arion</taxon>
    </lineage>
</organism>
<proteinExistence type="predicted"/>
<evidence type="ECO:0000313" key="2">
    <source>
        <dbReference type="EMBL" id="CEK61788.1"/>
    </source>
</evidence>
<evidence type="ECO:0000256" key="1">
    <source>
        <dbReference type="SAM" id="MobiDB-lite"/>
    </source>
</evidence>
<sequence length="415" mass="45114">SVGSIEKSIIVNSSDPLVNVASLTCLDNNFNLAFITDSSSDSSTASNSHCHNLNDIVRSDYNKPISCAESIVEQSGAGKDSKISEVFHSTGGQINSRVSITENHNSGFILKDSAFRGNVISPNSSVNMPQTSNVSLTRHSSVPVTGREHQFDSNIFPRIIVQTVTRNVDAVSFIVPQNFPETMEVDNNETREYSRDIAPEILTLKSDDSTDKNCYHDDIVMVEDSRHLLESPSNSLLLLAVTSSSIQSNRHSVICTSSSSNDKTDNSKNIENGNRTTTCLATPFQCATFNHTHFLKTATQTTTTENFTNVKNDNSVISKQNGNATNHTVKASIPFTKSSLNKSPQTTSKPSILELSYPNHKLPQLLNTTADTPTNRLPASTSSNGGANHRTENSNKQLNSILLNGKMAAFKSITK</sequence>
<protein>
    <submittedName>
        <fullName evidence="2">Uncharacterized protein</fullName>
    </submittedName>
</protein>
<accession>A0A0B6YZV2</accession>
<dbReference type="EMBL" id="HACG01014923">
    <property type="protein sequence ID" value="CEK61788.1"/>
    <property type="molecule type" value="Transcribed_RNA"/>
</dbReference>
<feature type="non-terminal residue" evidence="2">
    <location>
        <position position="1"/>
    </location>
</feature>
<reference evidence="2" key="1">
    <citation type="submission" date="2014-12" db="EMBL/GenBank/DDBJ databases">
        <title>Insight into the proteome of Arion vulgaris.</title>
        <authorList>
            <person name="Aradska J."/>
            <person name="Bulat T."/>
            <person name="Smidak R."/>
            <person name="Sarate P."/>
            <person name="Gangsoo J."/>
            <person name="Sialana F."/>
            <person name="Bilban M."/>
            <person name="Lubec G."/>
        </authorList>
    </citation>
    <scope>NUCLEOTIDE SEQUENCE</scope>
    <source>
        <tissue evidence="2">Skin</tissue>
    </source>
</reference>
<gene>
    <name evidence="2" type="primary">ORF43281</name>
</gene>
<feature type="region of interest" description="Disordered" evidence="1">
    <location>
        <begin position="366"/>
        <end position="395"/>
    </location>
</feature>
<name>A0A0B6YZV2_9EUPU</name>
<dbReference type="AlphaFoldDB" id="A0A0B6YZV2"/>
<feature type="compositionally biased region" description="Polar residues" evidence="1">
    <location>
        <begin position="366"/>
        <end position="386"/>
    </location>
</feature>
<feature type="non-terminal residue" evidence="2">
    <location>
        <position position="415"/>
    </location>
</feature>